<organism evidence="2 3">
    <name type="scientific">Dinoroseobacter phage DS-1410Ws-06</name>
    <dbReference type="NCBI Taxonomy" id="1815983"/>
    <lineage>
        <taxon>Viruses</taxon>
        <taxon>Duplodnaviria</taxon>
        <taxon>Heunggongvirae</taxon>
        <taxon>Uroviricota</taxon>
        <taxon>Caudoviricetes</taxon>
        <taxon>Schitoviridae</taxon>
        <taxon>Rhodovirinae</taxon>
        <taxon>Sanyabayvirus</taxon>
        <taxon>Sanyabayvirus DS1410Ws06</taxon>
    </lineage>
</organism>
<dbReference type="Proteomes" id="UP000259721">
    <property type="component" value="Segment"/>
</dbReference>
<accession>A0A191VYD8</accession>
<dbReference type="PROSITE" id="PS50022">
    <property type="entry name" value="FA58C_3"/>
    <property type="match status" value="1"/>
</dbReference>
<feature type="domain" description="F5/8 type C" evidence="1">
    <location>
        <begin position="449"/>
        <end position="554"/>
    </location>
</feature>
<dbReference type="SUPFAM" id="SSF49785">
    <property type="entry name" value="Galactose-binding domain-like"/>
    <property type="match status" value="1"/>
</dbReference>
<dbReference type="EMBL" id="KU885988">
    <property type="protein sequence ID" value="ANJ20732.1"/>
    <property type="molecule type" value="Genomic_DNA"/>
</dbReference>
<sequence>MPWPNPYNGGQDDDQTRAVDLVHIEPSIREGLHFVPSLYGPDASRPLRRYPPINLTPPFLTGSGVIPNRIICQVGVWDSSPTPDFQFQFMLDGVDIPSPDLSVNFIDTDASFDGGRLTCEVVANNGIGQDNALTSNFIDCSLIEPVEIDEMEFFALTGMRANKHLTAFDDRTMMLTGMGTDNRQDVMRAVAMYLTGMGAENRQDINAMPLHVITGLGNQDETIVHNHDGIAVISKEEGRPLVDGVQQLLPIKNANAEMGVEGWDNLGGVFFGDEFVDGLNPIEGDFGFKGGENVDPANANTPFTFIWQDVPLWDTWHADIDAGTCHLDMYYLVGLRSGQGNDRMNVRVEFYAQDGTTQTGLDGGNGMYRPPTNFWFPMEFTTPIPPLTRFVRVYVEFLWDDTADNDLDTMVDEIRPYIRKGDLLTDRSGGPDFQMWRVKLTQATTWSGGAMSEVEFRGTPLGTDLATGGSVLFGSAGLGTVNADALFDDALNTNYWAGAENSISNGTSWVGYDMGVQVRPEELALTARLGSDALQMPRAWEVQGSDDGINWRRVEIYDSERVGAEFNSGETRVFPISTGVIPRVLASVPAPPNGLAVPSFTTGNWNARVKAMAYISLAHIDIERIYLLTLDQVFNYEVQLVKLSPVYSAAWSFGTVTEVLYEDLNVVNAPASGSASASTWQEIILPSPVPINAGEYFGINFRDPDAVNNSFDANEGRLASISSWNGGGDFAARHGGAIRKIRGMHSNQSALPGVGGWIASNFNSETGGDFPIDIQGSYF</sequence>
<dbReference type="InterPro" id="IPR008979">
    <property type="entry name" value="Galactose-bd-like_sf"/>
</dbReference>
<evidence type="ECO:0000313" key="3">
    <source>
        <dbReference type="Proteomes" id="UP000259721"/>
    </source>
</evidence>
<dbReference type="Gene3D" id="2.60.120.260">
    <property type="entry name" value="Galactose-binding domain-like"/>
    <property type="match status" value="1"/>
</dbReference>
<gene>
    <name evidence="2" type="ORF">DSp06_gp75</name>
</gene>
<protein>
    <submittedName>
        <fullName evidence="2">Structural protein</fullName>
    </submittedName>
</protein>
<name>A0A191VYD8_9CAUD</name>
<dbReference type="InterPro" id="IPR000421">
    <property type="entry name" value="FA58C"/>
</dbReference>
<proteinExistence type="predicted"/>
<reference evidence="2 3" key="1">
    <citation type="journal article" date="2016" name="Curr. Microbiol.">
        <title>Characterization and Complete Genome Sequences of Three N4-Like Roseobacter Phages Isolated from the South China Sea.</title>
        <authorList>
            <person name="Li B."/>
            <person name="Zhang S."/>
            <person name="Long L."/>
            <person name="Huang S."/>
        </authorList>
    </citation>
    <scope>NUCLEOTIDE SEQUENCE [LARGE SCALE GENOMIC DNA]</scope>
</reference>
<evidence type="ECO:0000313" key="2">
    <source>
        <dbReference type="EMBL" id="ANJ20732.1"/>
    </source>
</evidence>
<keyword evidence="3" id="KW-1185">Reference proteome</keyword>
<evidence type="ECO:0000259" key="1">
    <source>
        <dbReference type="PROSITE" id="PS50022"/>
    </source>
</evidence>